<comment type="caution">
    <text evidence="2">The sequence shown here is derived from an EMBL/GenBank/DDBJ whole genome shotgun (WGS) entry which is preliminary data.</text>
</comment>
<accession>A0A225E6L9</accession>
<protein>
    <submittedName>
        <fullName evidence="2">Uncharacterized protein</fullName>
    </submittedName>
</protein>
<evidence type="ECO:0000313" key="3">
    <source>
        <dbReference type="Proteomes" id="UP000214646"/>
    </source>
</evidence>
<proteinExistence type="predicted"/>
<reference evidence="3" key="1">
    <citation type="submission" date="2017-06" db="EMBL/GenBank/DDBJ databases">
        <title>Genome analysis of Fimbriiglobus ruber SP5, the first member of the order Planctomycetales with confirmed chitinolytic capability.</title>
        <authorList>
            <person name="Ravin N.V."/>
            <person name="Rakitin A.L."/>
            <person name="Ivanova A.A."/>
            <person name="Beletsky A.V."/>
            <person name="Kulichevskaya I.S."/>
            <person name="Mardanov A.V."/>
            <person name="Dedysh S.N."/>
        </authorList>
    </citation>
    <scope>NUCLEOTIDE SEQUENCE [LARGE SCALE GENOMIC DNA]</scope>
    <source>
        <strain evidence="3">SP5</strain>
    </source>
</reference>
<gene>
    <name evidence="2" type="ORF">FRUB_02087</name>
</gene>
<name>A0A225E6L9_9BACT</name>
<organism evidence="2 3">
    <name type="scientific">Fimbriiglobus ruber</name>
    <dbReference type="NCBI Taxonomy" id="1908690"/>
    <lineage>
        <taxon>Bacteria</taxon>
        <taxon>Pseudomonadati</taxon>
        <taxon>Planctomycetota</taxon>
        <taxon>Planctomycetia</taxon>
        <taxon>Gemmatales</taxon>
        <taxon>Gemmataceae</taxon>
        <taxon>Fimbriiglobus</taxon>
    </lineage>
</organism>
<dbReference type="Proteomes" id="UP000214646">
    <property type="component" value="Unassembled WGS sequence"/>
</dbReference>
<dbReference type="AlphaFoldDB" id="A0A225E6L9"/>
<feature type="region of interest" description="Disordered" evidence="1">
    <location>
        <begin position="78"/>
        <end position="113"/>
    </location>
</feature>
<keyword evidence="3" id="KW-1185">Reference proteome</keyword>
<evidence type="ECO:0000313" key="2">
    <source>
        <dbReference type="EMBL" id="OWK45756.1"/>
    </source>
</evidence>
<dbReference type="EMBL" id="NIDE01000002">
    <property type="protein sequence ID" value="OWK45756.1"/>
    <property type="molecule type" value="Genomic_DNA"/>
</dbReference>
<sequence>MRDHLRRIAVENRFGVEAKGVMNLWHLSPHSPTDRANLIGLFWKQIGNHPREGPIENFAREIAVPSEMQQKKLSIRVPMQDAGVSGHPRRRATNGDSDSLDLVAGEPEVVGGH</sequence>
<evidence type="ECO:0000256" key="1">
    <source>
        <dbReference type="SAM" id="MobiDB-lite"/>
    </source>
</evidence>